<dbReference type="InterPro" id="IPR023213">
    <property type="entry name" value="CAT-like_dom_sf"/>
</dbReference>
<dbReference type="AlphaFoldDB" id="G7GPG1"/>
<dbReference type="Gene3D" id="3.30.559.30">
    <property type="entry name" value="Nonribosomal peptide synthetase, condensation domain"/>
    <property type="match status" value="1"/>
</dbReference>
<dbReference type="Gene3D" id="3.40.50.12780">
    <property type="entry name" value="N-terminal domain of ligase-like"/>
    <property type="match status" value="2"/>
</dbReference>
<dbReference type="Pfam" id="PF00668">
    <property type="entry name" value="Condensation"/>
    <property type="match status" value="1"/>
</dbReference>
<keyword evidence="4" id="KW-1185">Reference proteome</keyword>
<sequence>ADSLDGVIAAATTGFDVTTQWPIRVRLAQADSADQEYLLAVVAHHIGLDGESMLPLVTDIVTAYTARTQGESPAWTPLPVQFADYAIWQHEVLGSAEDTQSVIGRQLGYWREQLAGLPDVLELPADRQRPLVASYRGADHGFEFPREVSDAITATAHRYGTTEFMVVHAALSVLLARLSASDDIAVATPTAGRGQAVLDPLVGMFVNTLVLRARVSGADSFAALLDRVRATDLEAFSHADVPFESVVEALDPVRSEAFAPFAQVILSFDPAASVADAGIDIGDLRMAPVAVEQVPAQVDLAVMVSTGDAVHPWTGILRYATDLFDDSTIAGMSDRFVRLIAALTADPDAAVGDAQLLGADETTQVLGRSAGADVEVSPLLVTDVVAAQVTSSPEATALWFEGRGVSYAEFGARVNTLARELISFGVGPDVAVGVCIDRGVEMVVAIHAIVAAGGQYVPFGTDTPADRVQYMVDTAGVDLVLVTDASAHVVSRLVPRTSTGEVVVTDSPVEVRGTDEVVVTDSPVEVRGTDEVVVTDSPVEVRGTDEVVVTDSPVEVRGALATSLETTQARNVRTLVVSCDGDIDLATPPVTDADRLAPVSPDNAIYTLFTSGSTGRPKGVTLPHEAVLNRLWWGLDELPIDGT</sequence>
<feature type="non-terminal residue" evidence="3">
    <location>
        <position position="1"/>
    </location>
</feature>
<dbReference type="Pfam" id="PF00501">
    <property type="entry name" value="AMP-binding"/>
    <property type="match status" value="1"/>
</dbReference>
<dbReference type="GO" id="GO:0008610">
    <property type="term" value="P:lipid biosynthetic process"/>
    <property type="evidence" value="ECO:0007669"/>
    <property type="project" value="UniProtKB-ARBA"/>
</dbReference>
<dbReference type="RefSeq" id="WP_005186673.1">
    <property type="nucleotide sequence ID" value="NZ_BAED01000036.1"/>
</dbReference>
<dbReference type="GO" id="GO:0043041">
    <property type="term" value="P:amino acid activation for nonribosomal peptide biosynthetic process"/>
    <property type="evidence" value="ECO:0007669"/>
    <property type="project" value="TreeGrafter"/>
</dbReference>
<dbReference type="InterPro" id="IPR001242">
    <property type="entry name" value="Condensation_dom"/>
</dbReference>
<dbReference type="EMBL" id="BAED01000036">
    <property type="protein sequence ID" value="GAB05486.1"/>
    <property type="molecule type" value="Genomic_DNA"/>
</dbReference>
<proteinExistence type="predicted"/>
<dbReference type="InterPro" id="IPR000873">
    <property type="entry name" value="AMP-dep_synth/lig_dom"/>
</dbReference>
<evidence type="ECO:0000313" key="3">
    <source>
        <dbReference type="EMBL" id="GAB05486.1"/>
    </source>
</evidence>
<protein>
    <submittedName>
        <fullName evidence="3">Putative non-ribosomal peptide synthetase</fullName>
    </submittedName>
</protein>
<dbReference type="SUPFAM" id="SSF52777">
    <property type="entry name" value="CoA-dependent acyltransferases"/>
    <property type="match status" value="2"/>
</dbReference>
<name>G7GPG1_9ACTN</name>
<dbReference type="GO" id="GO:0044550">
    <property type="term" value="P:secondary metabolite biosynthetic process"/>
    <property type="evidence" value="ECO:0007669"/>
    <property type="project" value="TreeGrafter"/>
</dbReference>
<evidence type="ECO:0000259" key="2">
    <source>
        <dbReference type="Pfam" id="PF00668"/>
    </source>
</evidence>
<dbReference type="eggNOG" id="COG1020">
    <property type="taxonomic scope" value="Bacteria"/>
</dbReference>
<organism evidence="3 4">
    <name type="scientific">Gordonia amarae NBRC 15530</name>
    <dbReference type="NCBI Taxonomy" id="1075090"/>
    <lineage>
        <taxon>Bacteria</taxon>
        <taxon>Bacillati</taxon>
        <taxon>Actinomycetota</taxon>
        <taxon>Actinomycetes</taxon>
        <taxon>Mycobacteriales</taxon>
        <taxon>Gordoniaceae</taxon>
        <taxon>Gordonia</taxon>
    </lineage>
</organism>
<dbReference type="Proteomes" id="UP000006023">
    <property type="component" value="Unassembled WGS sequence"/>
</dbReference>
<reference evidence="3 4" key="1">
    <citation type="submission" date="2011-11" db="EMBL/GenBank/DDBJ databases">
        <title>Whole genome shotgun sequence of Gordonia amarae NBRC 15530.</title>
        <authorList>
            <person name="Takarada H."/>
            <person name="Hosoyama A."/>
            <person name="Tsuchikane K."/>
            <person name="Katsumata H."/>
            <person name="Yamazaki S."/>
            <person name="Fujita N."/>
        </authorList>
    </citation>
    <scope>NUCLEOTIDE SEQUENCE [LARGE SCALE GENOMIC DNA]</scope>
    <source>
        <strain evidence="3 4">NBRC 15530</strain>
    </source>
</reference>
<dbReference type="GO" id="GO:0005829">
    <property type="term" value="C:cytosol"/>
    <property type="evidence" value="ECO:0007669"/>
    <property type="project" value="TreeGrafter"/>
</dbReference>
<dbReference type="InterPro" id="IPR042099">
    <property type="entry name" value="ANL_N_sf"/>
</dbReference>
<dbReference type="PANTHER" id="PTHR45527">
    <property type="entry name" value="NONRIBOSOMAL PEPTIDE SYNTHETASE"/>
    <property type="match status" value="1"/>
</dbReference>
<feature type="domain" description="AMP-dependent synthetase/ligase" evidence="1">
    <location>
        <begin position="387"/>
        <end position="631"/>
    </location>
</feature>
<evidence type="ECO:0000313" key="4">
    <source>
        <dbReference type="Proteomes" id="UP000006023"/>
    </source>
</evidence>
<gene>
    <name evidence="3" type="ORF">GOAMR_36_00015</name>
</gene>
<dbReference type="GO" id="GO:0003824">
    <property type="term" value="F:catalytic activity"/>
    <property type="evidence" value="ECO:0007669"/>
    <property type="project" value="InterPro"/>
</dbReference>
<feature type="domain" description="Condensation" evidence="2">
    <location>
        <begin position="12"/>
        <end position="364"/>
    </location>
</feature>
<dbReference type="PANTHER" id="PTHR45527:SF1">
    <property type="entry name" value="FATTY ACID SYNTHASE"/>
    <property type="match status" value="1"/>
</dbReference>
<evidence type="ECO:0000259" key="1">
    <source>
        <dbReference type="Pfam" id="PF00501"/>
    </source>
</evidence>
<accession>G7GPG1</accession>
<dbReference type="OrthoDB" id="2472181at2"/>
<dbReference type="STRING" id="1075090.GOAMR_36_00015"/>
<dbReference type="Gene3D" id="3.30.559.10">
    <property type="entry name" value="Chloramphenicol acetyltransferase-like domain"/>
    <property type="match status" value="1"/>
</dbReference>
<comment type="caution">
    <text evidence="3">The sequence shown here is derived from an EMBL/GenBank/DDBJ whole genome shotgun (WGS) entry which is preliminary data.</text>
</comment>
<dbReference type="GO" id="GO:0031177">
    <property type="term" value="F:phosphopantetheine binding"/>
    <property type="evidence" value="ECO:0007669"/>
    <property type="project" value="TreeGrafter"/>
</dbReference>
<dbReference type="SUPFAM" id="SSF56801">
    <property type="entry name" value="Acetyl-CoA synthetase-like"/>
    <property type="match status" value="1"/>
</dbReference>
<feature type="non-terminal residue" evidence="3">
    <location>
        <position position="643"/>
    </location>
</feature>
<dbReference type="UniPathway" id="UPA00011"/>